<protein>
    <recommendedName>
        <fullName evidence="5">DUF4232 domain-containing protein</fullName>
    </recommendedName>
</protein>
<feature type="compositionally biased region" description="Polar residues" evidence="1">
    <location>
        <begin position="176"/>
        <end position="196"/>
    </location>
</feature>
<evidence type="ECO:0000313" key="3">
    <source>
        <dbReference type="EMBL" id="MFI1964640.1"/>
    </source>
</evidence>
<organism evidence="3 4">
    <name type="scientific">Streptomyces pathocidini</name>
    <dbReference type="NCBI Taxonomy" id="1650571"/>
    <lineage>
        <taxon>Bacteria</taxon>
        <taxon>Bacillati</taxon>
        <taxon>Actinomycetota</taxon>
        <taxon>Actinomycetes</taxon>
        <taxon>Kitasatosporales</taxon>
        <taxon>Streptomycetaceae</taxon>
        <taxon>Streptomyces</taxon>
    </lineage>
</organism>
<comment type="caution">
    <text evidence="3">The sequence shown here is derived from an EMBL/GenBank/DDBJ whole genome shotgun (WGS) entry which is preliminary data.</text>
</comment>
<dbReference type="RefSeq" id="WP_055471065.1">
    <property type="nucleotide sequence ID" value="NZ_JBIRWE010000003.1"/>
</dbReference>
<keyword evidence="2" id="KW-0472">Membrane</keyword>
<name>A0ABW7UPT4_9ACTN</name>
<feature type="compositionally biased region" description="Basic and acidic residues" evidence="1">
    <location>
        <begin position="16"/>
        <end position="28"/>
    </location>
</feature>
<feature type="compositionally biased region" description="Low complexity" evidence="1">
    <location>
        <begin position="304"/>
        <end position="321"/>
    </location>
</feature>
<evidence type="ECO:0000256" key="2">
    <source>
        <dbReference type="SAM" id="Phobius"/>
    </source>
</evidence>
<evidence type="ECO:0000313" key="4">
    <source>
        <dbReference type="Proteomes" id="UP001611548"/>
    </source>
</evidence>
<feature type="region of interest" description="Disordered" evidence="1">
    <location>
        <begin position="282"/>
        <end position="344"/>
    </location>
</feature>
<sequence>MSKQHHGSTGPGGPVDPDRLDPAGELHRLRGQSGSGEQELRRLLHTAVEELQPSPDALDHLRRAVPARRARKRQALVGAAAAVILVGTAVPALVHVAQNGGVLDEYPANAGHSERAAGEASGGPSDERGGGAPVGAPSGRAEEERAKKGKGEKKDGASEEPGSTTVGKGADPSETMAATSPTCTRNQLTNGTSSPGTLDGSKTAYGSFRVANTSGTACAVDGGGLVLASAQGGSDAAAVKVVDHTAGDPATGLPDPATEPQQVILQPGAAYEVKYAWIPAEEGTGGCQKPGASPDPATSGSTEGAAPDGKPAAADTAAEEPAAPPTGSVELSHTPQAGDPAAASATISGACAGTVYRTGALATVK</sequence>
<feature type="region of interest" description="Disordered" evidence="1">
    <location>
        <begin position="112"/>
        <end position="199"/>
    </location>
</feature>
<keyword evidence="4" id="KW-1185">Reference proteome</keyword>
<feature type="region of interest" description="Disordered" evidence="1">
    <location>
        <begin position="1"/>
        <end position="55"/>
    </location>
</feature>
<reference evidence="3 4" key="1">
    <citation type="submission" date="2024-10" db="EMBL/GenBank/DDBJ databases">
        <title>The Natural Products Discovery Center: Release of the First 8490 Sequenced Strains for Exploring Actinobacteria Biosynthetic Diversity.</title>
        <authorList>
            <person name="Kalkreuter E."/>
            <person name="Kautsar S.A."/>
            <person name="Yang D."/>
            <person name="Bader C.D."/>
            <person name="Teijaro C.N."/>
            <person name="Fluegel L."/>
            <person name="Davis C.M."/>
            <person name="Simpson J.R."/>
            <person name="Lauterbach L."/>
            <person name="Steele A.D."/>
            <person name="Gui C."/>
            <person name="Meng S."/>
            <person name="Li G."/>
            <person name="Viehrig K."/>
            <person name="Ye F."/>
            <person name="Su P."/>
            <person name="Kiefer A.F."/>
            <person name="Nichols A."/>
            <person name="Cepeda A.J."/>
            <person name="Yan W."/>
            <person name="Fan B."/>
            <person name="Jiang Y."/>
            <person name="Adhikari A."/>
            <person name="Zheng C.-J."/>
            <person name="Schuster L."/>
            <person name="Cowan T.M."/>
            <person name="Smanski M.J."/>
            <person name="Chevrette M.G."/>
            <person name="De Carvalho L.P.S."/>
            <person name="Shen B."/>
        </authorList>
    </citation>
    <scope>NUCLEOTIDE SEQUENCE [LARGE SCALE GENOMIC DNA]</scope>
    <source>
        <strain evidence="3 4">NPDC020327</strain>
    </source>
</reference>
<evidence type="ECO:0000256" key="1">
    <source>
        <dbReference type="SAM" id="MobiDB-lite"/>
    </source>
</evidence>
<feature type="transmembrane region" description="Helical" evidence="2">
    <location>
        <begin position="75"/>
        <end position="94"/>
    </location>
</feature>
<dbReference type="EMBL" id="JBIRWE010000003">
    <property type="protein sequence ID" value="MFI1964640.1"/>
    <property type="molecule type" value="Genomic_DNA"/>
</dbReference>
<gene>
    <name evidence="3" type="ORF">ACH429_11060</name>
</gene>
<dbReference type="Proteomes" id="UP001611548">
    <property type="component" value="Unassembled WGS sequence"/>
</dbReference>
<accession>A0ABW7UPT4</accession>
<proteinExistence type="predicted"/>
<keyword evidence="2" id="KW-1133">Transmembrane helix</keyword>
<keyword evidence="2" id="KW-0812">Transmembrane</keyword>
<evidence type="ECO:0008006" key="5">
    <source>
        <dbReference type="Google" id="ProtNLM"/>
    </source>
</evidence>